<comment type="caution">
    <text evidence="2">The sequence shown here is derived from an EMBL/GenBank/DDBJ whole genome shotgun (WGS) entry which is preliminary data.</text>
</comment>
<feature type="compositionally biased region" description="Basic and acidic residues" evidence="1">
    <location>
        <begin position="99"/>
        <end position="113"/>
    </location>
</feature>
<evidence type="ECO:0000313" key="3">
    <source>
        <dbReference type="Proteomes" id="UP001472677"/>
    </source>
</evidence>
<organism evidence="2 3">
    <name type="scientific">Hibiscus sabdariffa</name>
    <name type="common">roselle</name>
    <dbReference type="NCBI Taxonomy" id="183260"/>
    <lineage>
        <taxon>Eukaryota</taxon>
        <taxon>Viridiplantae</taxon>
        <taxon>Streptophyta</taxon>
        <taxon>Embryophyta</taxon>
        <taxon>Tracheophyta</taxon>
        <taxon>Spermatophyta</taxon>
        <taxon>Magnoliopsida</taxon>
        <taxon>eudicotyledons</taxon>
        <taxon>Gunneridae</taxon>
        <taxon>Pentapetalae</taxon>
        <taxon>rosids</taxon>
        <taxon>malvids</taxon>
        <taxon>Malvales</taxon>
        <taxon>Malvaceae</taxon>
        <taxon>Malvoideae</taxon>
        <taxon>Hibiscus</taxon>
    </lineage>
</organism>
<dbReference type="Proteomes" id="UP001472677">
    <property type="component" value="Unassembled WGS sequence"/>
</dbReference>
<gene>
    <name evidence="2" type="ORF">V6N12_063507</name>
</gene>
<sequence length="176" mass="19000">MLQQQVQTTFDAHHSVTQAVFPVIVGANKLCQAAQQCTRNEQYELVTSEGNSSQSFEVAPQVEEDIPQAVEPSLTVAEANSQVEELVNTQPDQVDESGGEARELLPEPEVTREVNEATSLGGDTGEIQDQCEGSLLADGALMEGVAEEQSQQMIGVDAMMIGVLFLGMECMWVITL</sequence>
<dbReference type="EMBL" id="JBBPBM010000007">
    <property type="protein sequence ID" value="KAK8575856.1"/>
    <property type="molecule type" value="Genomic_DNA"/>
</dbReference>
<feature type="region of interest" description="Disordered" evidence="1">
    <location>
        <begin position="90"/>
        <end position="113"/>
    </location>
</feature>
<keyword evidence="3" id="KW-1185">Reference proteome</keyword>
<proteinExistence type="predicted"/>
<reference evidence="2 3" key="1">
    <citation type="journal article" date="2024" name="G3 (Bethesda)">
        <title>Genome assembly of Hibiscus sabdariffa L. provides insights into metabolisms of medicinal natural products.</title>
        <authorList>
            <person name="Kim T."/>
        </authorList>
    </citation>
    <scope>NUCLEOTIDE SEQUENCE [LARGE SCALE GENOMIC DNA]</scope>
    <source>
        <strain evidence="2">TK-2024</strain>
        <tissue evidence="2">Old leaves</tissue>
    </source>
</reference>
<accession>A0ABR2FBY5</accession>
<protein>
    <submittedName>
        <fullName evidence="2">Uncharacterized protein</fullName>
    </submittedName>
</protein>
<name>A0ABR2FBY5_9ROSI</name>
<evidence type="ECO:0000313" key="2">
    <source>
        <dbReference type="EMBL" id="KAK8575856.1"/>
    </source>
</evidence>
<evidence type="ECO:0000256" key="1">
    <source>
        <dbReference type="SAM" id="MobiDB-lite"/>
    </source>
</evidence>